<feature type="compositionally biased region" description="Basic residues" evidence="1">
    <location>
        <begin position="107"/>
        <end position="118"/>
    </location>
</feature>
<dbReference type="Proteomes" id="UP001602013">
    <property type="component" value="Unassembled WGS sequence"/>
</dbReference>
<dbReference type="EMBL" id="JBIASD010000082">
    <property type="protein sequence ID" value="MFF3672269.1"/>
    <property type="molecule type" value="Genomic_DNA"/>
</dbReference>
<dbReference type="InterPro" id="IPR052909">
    <property type="entry name" value="Transposase_6_like"/>
</dbReference>
<evidence type="ECO:0000256" key="1">
    <source>
        <dbReference type="SAM" id="MobiDB-lite"/>
    </source>
</evidence>
<evidence type="ECO:0000313" key="3">
    <source>
        <dbReference type="EMBL" id="MFF3672269.1"/>
    </source>
</evidence>
<feature type="domain" description="Insertion element IS402-like" evidence="2">
    <location>
        <begin position="6"/>
        <end position="66"/>
    </location>
</feature>
<comment type="caution">
    <text evidence="3">The sequence shown here is derived from an EMBL/GenBank/DDBJ whole genome shotgun (WGS) entry which is preliminary data.</text>
</comment>
<evidence type="ECO:0000313" key="4">
    <source>
        <dbReference type="Proteomes" id="UP001602013"/>
    </source>
</evidence>
<dbReference type="RefSeq" id="WP_387418430.1">
    <property type="nucleotide sequence ID" value="NZ_JBIASD010000082.1"/>
</dbReference>
<feature type="region of interest" description="Disordered" evidence="1">
    <location>
        <begin position="80"/>
        <end position="119"/>
    </location>
</feature>
<reference evidence="3 4" key="1">
    <citation type="submission" date="2024-10" db="EMBL/GenBank/DDBJ databases">
        <title>The Natural Products Discovery Center: Release of the First 8490 Sequenced Strains for Exploring Actinobacteria Biosynthetic Diversity.</title>
        <authorList>
            <person name="Kalkreuter E."/>
            <person name="Kautsar S.A."/>
            <person name="Yang D."/>
            <person name="Bader C.D."/>
            <person name="Teijaro C.N."/>
            <person name="Fluegel L."/>
            <person name="Davis C.M."/>
            <person name="Simpson J.R."/>
            <person name="Lauterbach L."/>
            <person name="Steele A.D."/>
            <person name="Gui C."/>
            <person name="Meng S."/>
            <person name="Li G."/>
            <person name="Viehrig K."/>
            <person name="Ye F."/>
            <person name="Su P."/>
            <person name="Kiefer A.F."/>
            <person name="Nichols A."/>
            <person name="Cepeda A.J."/>
            <person name="Yan W."/>
            <person name="Fan B."/>
            <person name="Jiang Y."/>
            <person name="Adhikari A."/>
            <person name="Zheng C.-J."/>
            <person name="Schuster L."/>
            <person name="Cowan T.M."/>
            <person name="Smanski M.J."/>
            <person name="Chevrette M.G."/>
            <person name="De Carvalho L.P.S."/>
            <person name="Shen B."/>
        </authorList>
    </citation>
    <scope>NUCLEOTIDE SEQUENCE [LARGE SCALE GENOMIC DNA]</scope>
    <source>
        <strain evidence="3 4">NPDC002173</strain>
    </source>
</reference>
<feature type="compositionally biased region" description="Polar residues" evidence="1">
    <location>
        <begin position="84"/>
        <end position="93"/>
    </location>
</feature>
<keyword evidence="4" id="KW-1185">Reference proteome</keyword>
<dbReference type="PANTHER" id="PTHR46637:SF1">
    <property type="entry name" value="BLL5188 PROTEIN"/>
    <property type="match status" value="1"/>
</dbReference>
<proteinExistence type="predicted"/>
<accession>A0ABW6T817</accession>
<dbReference type="InterPro" id="IPR025161">
    <property type="entry name" value="IS402-like_dom"/>
</dbReference>
<evidence type="ECO:0000259" key="2">
    <source>
        <dbReference type="Pfam" id="PF13340"/>
    </source>
</evidence>
<protein>
    <submittedName>
        <fullName evidence="3">Transposase</fullName>
    </submittedName>
</protein>
<dbReference type="PANTHER" id="PTHR46637">
    <property type="entry name" value="TIS1421-TRANSPOSASE PROTEIN A"/>
    <property type="match status" value="1"/>
</dbReference>
<dbReference type="Pfam" id="PF13340">
    <property type="entry name" value="DUF4096"/>
    <property type="match status" value="1"/>
</dbReference>
<sequence>MTRLELADEEWEFIGPYLPIGGFGPYPERLRQQFEGVIWRFKTDAQRREMPREFGAWPTVHSRFRQGTPASGPVTVAHPGASVHASSSNQTTLPLPVRPVPQELAGRRRGAGRGRPRPRAQGVCQLCMTCSLPVVCRVHAIRSLCSTGVRRSFLRRRAVGGAAGRRPDHRFQTCLRQSWYSC</sequence>
<organism evidence="3 4">
    <name type="scientific">Microtetraspora malaysiensis</name>
    <dbReference type="NCBI Taxonomy" id="161358"/>
    <lineage>
        <taxon>Bacteria</taxon>
        <taxon>Bacillati</taxon>
        <taxon>Actinomycetota</taxon>
        <taxon>Actinomycetes</taxon>
        <taxon>Streptosporangiales</taxon>
        <taxon>Streptosporangiaceae</taxon>
        <taxon>Microtetraspora</taxon>
    </lineage>
</organism>
<gene>
    <name evidence="3" type="ORF">ACFYXI_42990</name>
</gene>
<name>A0ABW6T817_9ACTN</name>